<dbReference type="Gene3D" id="3.50.50.60">
    <property type="entry name" value="FAD/NAD(P)-binding domain"/>
    <property type="match status" value="1"/>
</dbReference>
<reference evidence="1" key="1">
    <citation type="submission" date="2019-08" db="EMBL/GenBank/DDBJ databases">
        <authorList>
            <person name="Kucharzyk K."/>
            <person name="Murdoch R.W."/>
            <person name="Higgins S."/>
            <person name="Loffler F."/>
        </authorList>
    </citation>
    <scope>NUCLEOTIDE SEQUENCE</scope>
</reference>
<comment type="caution">
    <text evidence="1">The sequence shown here is derived from an EMBL/GenBank/DDBJ whole genome shotgun (WGS) entry which is preliminary data.</text>
</comment>
<accession>A0A645IGT8</accession>
<name>A0A645IGT8_9ZZZZ</name>
<dbReference type="EMBL" id="VSSQ01107358">
    <property type="protein sequence ID" value="MPN46573.1"/>
    <property type="molecule type" value="Genomic_DNA"/>
</dbReference>
<dbReference type="SUPFAM" id="SSF46548">
    <property type="entry name" value="alpha-helical ferredoxin"/>
    <property type="match status" value="1"/>
</dbReference>
<dbReference type="InterPro" id="IPR036188">
    <property type="entry name" value="FAD/NAD-bd_sf"/>
</dbReference>
<organism evidence="1">
    <name type="scientific">bioreactor metagenome</name>
    <dbReference type="NCBI Taxonomy" id="1076179"/>
    <lineage>
        <taxon>unclassified sequences</taxon>
        <taxon>metagenomes</taxon>
        <taxon>ecological metagenomes</taxon>
    </lineage>
</organism>
<dbReference type="SUPFAM" id="SSF51905">
    <property type="entry name" value="FAD/NAD(P)-binding domain"/>
    <property type="match status" value="1"/>
</dbReference>
<gene>
    <name evidence="1" type="ORF">SDC9_194164</name>
</gene>
<protein>
    <submittedName>
        <fullName evidence="1">Uncharacterized protein</fullName>
    </submittedName>
</protein>
<dbReference type="AlphaFoldDB" id="A0A645IGT8"/>
<evidence type="ECO:0000313" key="1">
    <source>
        <dbReference type="EMBL" id="MPN46573.1"/>
    </source>
</evidence>
<sequence>MPGVFAGGDVARGPDDVIRAIADGKRAAMAMDKYLGGKGILNKGEPIEIPEIMDSDEIVFHTQFEKEVLVPERRVKSFEEVVKGYHKINAIAEAMRCLHCDRRAL</sequence>
<proteinExistence type="predicted"/>